<keyword evidence="2" id="KW-1133">Transmembrane helix</keyword>
<accession>S9QRK5</accession>
<dbReference type="RefSeq" id="WP_020038215.1">
    <property type="nucleotide sequence ID" value="NZ_KE557274.1"/>
</dbReference>
<keyword evidence="2" id="KW-0812">Transmembrane</keyword>
<evidence type="ECO:0000256" key="2">
    <source>
        <dbReference type="SAM" id="Phobius"/>
    </source>
</evidence>
<feature type="transmembrane region" description="Helical" evidence="2">
    <location>
        <begin position="271"/>
        <end position="290"/>
    </location>
</feature>
<name>S9QRK5_9RHOB</name>
<protein>
    <submittedName>
        <fullName evidence="3">Uncharacterized protein</fullName>
    </submittedName>
</protein>
<evidence type="ECO:0000256" key="1">
    <source>
        <dbReference type="SAM" id="MobiDB-lite"/>
    </source>
</evidence>
<organism evidence="3 4">
    <name type="scientific">Salipiger mucosus DSM 16094</name>
    <dbReference type="NCBI Taxonomy" id="1123237"/>
    <lineage>
        <taxon>Bacteria</taxon>
        <taxon>Pseudomonadati</taxon>
        <taxon>Pseudomonadota</taxon>
        <taxon>Alphaproteobacteria</taxon>
        <taxon>Rhodobacterales</taxon>
        <taxon>Roseobacteraceae</taxon>
        <taxon>Salipiger</taxon>
    </lineage>
</organism>
<dbReference type="EMBL" id="APVH01000013">
    <property type="protein sequence ID" value="EPX84021.1"/>
    <property type="molecule type" value="Genomic_DNA"/>
</dbReference>
<evidence type="ECO:0000313" key="3">
    <source>
        <dbReference type="EMBL" id="EPX84021.1"/>
    </source>
</evidence>
<keyword evidence="2" id="KW-0472">Membrane</keyword>
<feature type="region of interest" description="Disordered" evidence="1">
    <location>
        <begin position="1"/>
        <end position="20"/>
    </location>
</feature>
<dbReference type="Proteomes" id="UP000015347">
    <property type="component" value="Unassembled WGS sequence"/>
</dbReference>
<proteinExistence type="predicted"/>
<dbReference type="HOGENOM" id="CLU_839097_0_0_5"/>
<reference evidence="4" key="1">
    <citation type="journal article" date="2014" name="Stand. Genomic Sci.">
        <title>Genome sequence of the exopolysaccharide-producing Salipiger mucosus type strain (DSM 16094(T)), a moderately halophilic member of the Roseobacter clade.</title>
        <authorList>
            <person name="Riedel T."/>
            <person name="Spring S."/>
            <person name="Fiebig A."/>
            <person name="Petersen J."/>
            <person name="Kyrpides N.C."/>
            <person name="Goker M."/>
            <person name="Klenk H.P."/>
        </authorList>
    </citation>
    <scope>NUCLEOTIDE SEQUENCE [LARGE SCALE GENOMIC DNA]</scope>
    <source>
        <strain evidence="4">DSM 16094</strain>
    </source>
</reference>
<keyword evidence="4" id="KW-1185">Reference proteome</keyword>
<gene>
    <name evidence="3" type="ORF">Salmuc_01796</name>
</gene>
<feature type="region of interest" description="Disordered" evidence="1">
    <location>
        <begin position="57"/>
        <end position="177"/>
    </location>
</feature>
<comment type="caution">
    <text evidence="3">The sequence shown here is derived from an EMBL/GenBank/DDBJ whole genome shotgun (WGS) entry which is preliminary data.</text>
</comment>
<feature type="transmembrane region" description="Helical" evidence="2">
    <location>
        <begin position="310"/>
        <end position="329"/>
    </location>
</feature>
<sequence length="331" mass="36448">MSMTAEDILQLPPEKQPEAIEDSADNLSLDDIQRLSEAMIEKVEQNLQSCDGFIEDQKVIEKSTEQAENTEDPASPRSDDDSHREQVIEHQDTPAETIEDDTQRPTEDAAQPEIVEDVSDDWSSEAPEETEPTPVMLTAEQRVAETPEQDGTAQAEDDPAARHGFPELSDEDMESQKRDLIQSMMSASYEAQPEDVVETEETRKRPIWKAALEGFGTLQFRLMPLFWGVAGGWLAMQEITSRMDLFPAVLVSVLATMVIAQIIGRISRQPAAISMLLAGAVQCVLGIHAMGIPEIPSENLLSADHLVPHAVIVGLGVFYLIAAGATAIFRR</sequence>
<feature type="compositionally biased region" description="Acidic residues" evidence="1">
    <location>
        <begin position="114"/>
        <end position="131"/>
    </location>
</feature>
<dbReference type="AlphaFoldDB" id="S9QRK5"/>
<feature type="transmembrane region" description="Helical" evidence="2">
    <location>
        <begin position="245"/>
        <end position="264"/>
    </location>
</feature>
<feature type="compositionally biased region" description="Basic and acidic residues" evidence="1">
    <location>
        <begin position="77"/>
        <end position="93"/>
    </location>
</feature>
<evidence type="ECO:0000313" key="4">
    <source>
        <dbReference type="Proteomes" id="UP000015347"/>
    </source>
</evidence>